<dbReference type="PANTHER" id="PTHR12354">
    <property type="entry name" value="INTERFERON-RELATED DEVELOPMENTAL REGULATOR"/>
    <property type="match status" value="1"/>
</dbReference>
<proteinExistence type="inferred from homology"/>
<dbReference type="SUPFAM" id="SSF48371">
    <property type="entry name" value="ARM repeat"/>
    <property type="match status" value="1"/>
</dbReference>
<gene>
    <name evidence="3" type="ORF">CRG98_008238</name>
</gene>
<reference evidence="3 4" key="1">
    <citation type="submission" date="2017-11" db="EMBL/GenBank/DDBJ databases">
        <title>De-novo sequencing of pomegranate (Punica granatum L.) genome.</title>
        <authorList>
            <person name="Akparov Z."/>
            <person name="Amiraslanov A."/>
            <person name="Hajiyeva S."/>
            <person name="Abbasov M."/>
            <person name="Kaur K."/>
            <person name="Hamwieh A."/>
            <person name="Solovyev V."/>
            <person name="Salamov A."/>
            <person name="Braich B."/>
            <person name="Kosarev P."/>
            <person name="Mahmoud A."/>
            <person name="Hajiyev E."/>
            <person name="Babayeva S."/>
            <person name="Izzatullayeva V."/>
            <person name="Mammadov A."/>
            <person name="Mammadov A."/>
            <person name="Sharifova S."/>
            <person name="Ojaghi J."/>
            <person name="Eynullazada K."/>
            <person name="Bayramov B."/>
            <person name="Abdulazimova A."/>
            <person name="Shahmuradov I."/>
        </authorList>
    </citation>
    <scope>NUCLEOTIDE SEQUENCE [LARGE SCALE GENOMIC DNA]</scope>
    <source>
        <strain evidence="4">cv. AG2017</strain>
        <tissue evidence="3">Leaf</tissue>
    </source>
</reference>
<dbReference type="AlphaFoldDB" id="A0A2I0KSC7"/>
<dbReference type="InterPro" id="IPR007701">
    <property type="entry name" value="Interferon-rel_develop_reg_N"/>
</dbReference>
<name>A0A2I0KSC7_PUNGR</name>
<feature type="domain" description="Interferon-related developmental regulator N-terminal" evidence="2">
    <location>
        <begin position="24"/>
        <end position="273"/>
    </location>
</feature>
<dbReference type="InterPro" id="IPR039777">
    <property type="entry name" value="IFRD"/>
</dbReference>
<evidence type="ECO:0000313" key="3">
    <source>
        <dbReference type="EMBL" id="PKI71379.1"/>
    </source>
</evidence>
<evidence type="ECO:0000313" key="4">
    <source>
        <dbReference type="Proteomes" id="UP000233551"/>
    </source>
</evidence>
<keyword evidence="4" id="KW-1185">Reference proteome</keyword>
<dbReference type="GeneID" id="116194466"/>
<comment type="caution">
    <text evidence="3">The sequence shown here is derived from an EMBL/GenBank/DDBJ whole genome shotgun (WGS) entry which is preliminary data.</text>
</comment>
<dbReference type="STRING" id="22663.A0A2I0KSC7"/>
<protein>
    <recommendedName>
        <fullName evidence="2">Interferon-related developmental regulator N-terminal domain-containing protein</fullName>
    </recommendedName>
</protein>
<accession>A0A2I0KSC7</accession>
<dbReference type="EMBL" id="PGOL01000380">
    <property type="protein sequence ID" value="PKI71379.1"/>
    <property type="molecule type" value="Genomic_DNA"/>
</dbReference>
<dbReference type="Proteomes" id="UP000233551">
    <property type="component" value="Unassembled WGS sequence"/>
</dbReference>
<dbReference type="InterPro" id="IPR016024">
    <property type="entry name" value="ARM-type_fold"/>
</dbReference>
<organism evidence="3 4">
    <name type="scientific">Punica granatum</name>
    <name type="common">Pomegranate</name>
    <dbReference type="NCBI Taxonomy" id="22663"/>
    <lineage>
        <taxon>Eukaryota</taxon>
        <taxon>Viridiplantae</taxon>
        <taxon>Streptophyta</taxon>
        <taxon>Embryophyta</taxon>
        <taxon>Tracheophyta</taxon>
        <taxon>Spermatophyta</taxon>
        <taxon>Magnoliopsida</taxon>
        <taxon>eudicotyledons</taxon>
        <taxon>Gunneridae</taxon>
        <taxon>Pentapetalae</taxon>
        <taxon>rosids</taxon>
        <taxon>malvids</taxon>
        <taxon>Myrtales</taxon>
        <taxon>Lythraceae</taxon>
        <taxon>Punica</taxon>
    </lineage>
</organism>
<evidence type="ECO:0000256" key="1">
    <source>
        <dbReference type="ARBA" id="ARBA00008828"/>
    </source>
</evidence>
<comment type="similarity">
    <text evidence="1">Belongs to the IFRD family.</text>
</comment>
<dbReference type="PANTHER" id="PTHR12354:SF1">
    <property type="entry name" value="INTERFERON-RELATED DEVELOPMENTAL REGULATOR 1"/>
    <property type="match status" value="1"/>
</dbReference>
<dbReference type="OrthoDB" id="686784at2759"/>
<dbReference type="Pfam" id="PF05004">
    <property type="entry name" value="IFRD"/>
    <property type="match status" value="1"/>
</dbReference>
<evidence type="ECO:0000259" key="2">
    <source>
        <dbReference type="Pfam" id="PF05004"/>
    </source>
</evidence>
<sequence>MTAGKMRGEADDGDSAAALPSISMRIDHYLDELLKKKVSKRVDALTSIIRILSSRMQTEFVEKNFATLLYRFLISLKKGPARERDLASNALGLLAMTIHCRDKAHELYNESTPLLSKALNSNSNTSKELDGLAIITFFCNENSMEVENMMQIIWDNIHQGSDSTATGNTDRKMCLISAWSFLLSTLDGWRLSCRCWKGAISYFSRLLEDEVLHGVALEALFLIYENGSLHKFSGDLVRSKDEAVQYTNIAAENNSSTMELKEEIDKLLKNNISDSKSDVSKYFQEKSQKIGKQEVVLSTYAQRVQLKFFKKFLGSEGFDLHMRENELVRDVFEFRMKVESAPRCELYEAEEEKIAKRYIPPAGSIASIPGVDYEDDGMLVYISRRDRGIRQRIYKSKNAPISKARTQLRNKKRTQAQERHLGYFISEEEEF</sequence>